<dbReference type="PANTHER" id="PTHR42673">
    <property type="entry name" value="MALEYLACETOACETATE ISOMERASE"/>
    <property type="match status" value="1"/>
</dbReference>
<sequence length="215" mass="24126">MKLYSYFRSSASYRVRIALALKGLPYEYAAVHLLKGGGQQLSSVYRELNPDALVPALEDGSQVLTQSLAIIEYLDELYPVPPLLPSTPADRAYVRSVALQVACEIHPVNILRVLQYLKKRLSISDEQKSEWYQHWIDAGFSSLEQRLSSEHRVGDFVFGSVPTIADLCLVPQVWNARRFEIPLNRYPTISRLAANAMALDAFSQADPSKQPDAES</sequence>
<dbReference type="GO" id="GO:0016034">
    <property type="term" value="F:maleylacetoacetate isomerase activity"/>
    <property type="evidence" value="ECO:0007669"/>
    <property type="project" value="TreeGrafter"/>
</dbReference>
<dbReference type="SFLD" id="SFLDS00019">
    <property type="entry name" value="Glutathione_Transferase_(cytos"/>
    <property type="match status" value="1"/>
</dbReference>
<dbReference type="Pfam" id="PF13417">
    <property type="entry name" value="GST_N_3"/>
    <property type="match status" value="1"/>
</dbReference>
<dbReference type="Gene3D" id="3.40.30.10">
    <property type="entry name" value="Glutaredoxin"/>
    <property type="match status" value="1"/>
</dbReference>
<dbReference type="FunFam" id="1.20.1050.10:FF:000010">
    <property type="entry name" value="Maleylacetoacetate isomerase isoform 1"/>
    <property type="match status" value="1"/>
</dbReference>
<dbReference type="GO" id="GO:0006749">
    <property type="term" value="P:glutathione metabolic process"/>
    <property type="evidence" value="ECO:0007669"/>
    <property type="project" value="TreeGrafter"/>
</dbReference>
<dbReference type="InterPro" id="IPR040079">
    <property type="entry name" value="Glutathione_S-Trfase"/>
</dbReference>
<dbReference type="GO" id="GO:0005737">
    <property type="term" value="C:cytoplasm"/>
    <property type="evidence" value="ECO:0007669"/>
    <property type="project" value="InterPro"/>
</dbReference>
<reference evidence="4 5" key="1">
    <citation type="submission" date="2017-02" db="EMBL/GenBank/DDBJ databases">
        <title>Paraburkholderia sophoroidis sp. nov. and Paraburkholderia steynii sp. nov. rhizobial symbionts of the fynbos legume Hypocalyptus sophoroides.</title>
        <authorList>
            <person name="Steenkamp E.T."/>
            <person name="Beukes C.W."/>
            <person name="Van Zyl E."/>
            <person name="Avontuur J."/>
            <person name="Chan W.Y."/>
            <person name="Hassen A."/>
            <person name="Palmer M."/>
            <person name="Mthombeni L."/>
            <person name="Phalane F."/>
            <person name="Sereme K."/>
            <person name="Venter S.N."/>
        </authorList>
    </citation>
    <scope>NUCLEOTIDE SEQUENCE [LARGE SCALE GENOMIC DNA]</scope>
    <source>
        <strain evidence="4 5">HC1.1ba</strain>
    </source>
</reference>
<dbReference type="InterPro" id="IPR005955">
    <property type="entry name" value="GST_Zeta"/>
</dbReference>
<proteinExistence type="inferred from homology"/>
<dbReference type="EMBL" id="MWML01000028">
    <property type="protein sequence ID" value="TCG08682.1"/>
    <property type="molecule type" value="Genomic_DNA"/>
</dbReference>
<dbReference type="PANTHER" id="PTHR42673:SF21">
    <property type="entry name" value="GLUTATHIONE S-TRANSFERASE YFCF"/>
    <property type="match status" value="1"/>
</dbReference>
<dbReference type="InterPro" id="IPR036282">
    <property type="entry name" value="Glutathione-S-Trfase_C_sf"/>
</dbReference>
<evidence type="ECO:0000313" key="4">
    <source>
        <dbReference type="EMBL" id="TCG08682.1"/>
    </source>
</evidence>
<protein>
    <submittedName>
        <fullName evidence="4">Maleylacetoacetate isomerase</fullName>
    </submittedName>
</protein>
<dbReference type="PROSITE" id="PS50404">
    <property type="entry name" value="GST_NTER"/>
    <property type="match status" value="1"/>
</dbReference>
<dbReference type="PROSITE" id="PS50405">
    <property type="entry name" value="GST_CTER"/>
    <property type="match status" value="1"/>
</dbReference>
<comment type="similarity">
    <text evidence="1">Belongs to the GST superfamily. Zeta family.</text>
</comment>
<comment type="caution">
    <text evidence="4">The sequence shown here is derived from an EMBL/GenBank/DDBJ whole genome shotgun (WGS) entry which is preliminary data.</text>
</comment>
<evidence type="ECO:0000256" key="1">
    <source>
        <dbReference type="ARBA" id="ARBA00010007"/>
    </source>
</evidence>
<dbReference type="NCBIfam" id="TIGR01262">
    <property type="entry name" value="maiA"/>
    <property type="match status" value="1"/>
</dbReference>
<evidence type="ECO:0000259" key="2">
    <source>
        <dbReference type="PROSITE" id="PS50404"/>
    </source>
</evidence>
<dbReference type="SUPFAM" id="SSF47616">
    <property type="entry name" value="GST C-terminal domain-like"/>
    <property type="match status" value="1"/>
</dbReference>
<keyword evidence="4" id="KW-0413">Isomerase</keyword>
<dbReference type="SUPFAM" id="SSF52833">
    <property type="entry name" value="Thioredoxin-like"/>
    <property type="match status" value="1"/>
</dbReference>
<dbReference type="CDD" id="cd03191">
    <property type="entry name" value="GST_C_Zeta"/>
    <property type="match status" value="1"/>
</dbReference>
<dbReference type="AlphaFoldDB" id="A0A4R0XHE8"/>
<dbReference type="CDD" id="cd03042">
    <property type="entry name" value="GST_N_Zeta"/>
    <property type="match status" value="1"/>
</dbReference>
<dbReference type="InterPro" id="IPR036249">
    <property type="entry name" value="Thioredoxin-like_sf"/>
</dbReference>
<dbReference type="Gene3D" id="1.20.1050.10">
    <property type="match status" value="1"/>
</dbReference>
<name>A0A4R0XHE8_9BURK</name>
<gene>
    <name evidence="4" type="ORF">BZM27_10470</name>
</gene>
<dbReference type="InterPro" id="IPR004045">
    <property type="entry name" value="Glutathione_S-Trfase_N"/>
</dbReference>
<dbReference type="InterPro" id="IPR034330">
    <property type="entry name" value="GST_Zeta_C"/>
</dbReference>
<dbReference type="SFLD" id="SFLDG00358">
    <property type="entry name" value="Main_(cytGST)"/>
    <property type="match status" value="1"/>
</dbReference>
<dbReference type="InterPro" id="IPR034333">
    <property type="entry name" value="GST_Zeta_N"/>
</dbReference>
<feature type="domain" description="GST C-terminal" evidence="3">
    <location>
        <begin position="87"/>
        <end position="215"/>
    </location>
</feature>
<dbReference type="InterPro" id="IPR010987">
    <property type="entry name" value="Glutathione-S-Trfase_C-like"/>
</dbReference>
<evidence type="ECO:0000313" key="5">
    <source>
        <dbReference type="Proteomes" id="UP000294200"/>
    </source>
</evidence>
<keyword evidence="5" id="KW-1185">Reference proteome</keyword>
<dbReference type="GO" id="GO:0004364">
    <property type="term" value="F:glutathione transferase activity"/>
    <property type="evidence" value="ECO:0007669"/>
    <property type="project" value="TreeGrafter"/>
</dbReference>
<accession>A0A4R0XHE8</accession>
<feature type="domain" description="GST N-terminal" evidence="2">
    <location>
        <begin position="1"/>
        <end position="82"/>
    </location>
</feature>
<dbReference type="Proteomes" id="UP000294200">
    <property type="component" value="Unassembled WGS sequence"/>
</dbReference>
<dbReference type="GO" id="GO:0006559">
    <property type="term" value="P:L-phenylalanine catabolic process"/>
    <property type="evidence" value="ECO:0007669"/>
    <property type="project" value="TreeGrafter"/>
</dbReference>
<organism evidence="4 5">
    <name type="scientific">Paraburkholderia steynii</name>
    <dbReference type="NCBI Taxonomy" id="1245441"/>
    <lineage>
        <taxon>Bacteria</taxon>
        <taxon>Pseudomonadati</taxon>
        <taxon>Pseudomonadota</taxon>
        <taxon>Betaproteobacteria</taxon>
        <taxon>Burkholderiales</taxon>
        <taxon>Burkholderiaceae</taxon>
        <taxon>Paraburkholderia</taxon>
    </lineage>
</organism>
<evidence type="ECO:0000259" key="3">
    <source>
        <dbReference type="PROSITE" id="PS50405"/>
    </source>
</evidence>